<feature type="region of interest" description="Disordered" evidence="1">
    <location>
        <begin position="1"/>
        <end position="32"/>
    </location>
</feature>
<comment type="caution">
    <text evidence="4">The sequence shown here is derived from an EMBL/GenBank/DDBJ whole genome shotgun (WGS) entry which is preliminary data.</text>
</comment>
<reference evidence="4 5" key="1">
    <citation type="journal article" date="2019" name="Int. J. Syst. Evol. Microbiol.">
        <title>The Global Catalogue of Microorganisms (GCM) 10K type strain sequencing project: providing services to taxonomists for standard genome sequencing and annotation.</title>
        <authorList>
            <consortium name="The Broad Institute Genomics Platform"/>
            <consortium name="The Broad Institute Genome Sequencing Center for Infectious Disease"/>
            <person name="Wu L."/>
            <person name="Ma J."/>
        </authorList>
    </citation>
    <scope>NUCLEOTIDE SEQUENCE [LARGE SCALE GENOMIC DNA]</scope>
    <source>
        <strain evidence="4 5">JCM 14560</strain>
    </source>
</reference>
<name>A0ABN2Z9N3_9ACTN</name>
<keyword evidence="2" id="KW-0812">Transmembrane</keyword>
<evidence type="ECO:0000259" key="3">
    <source>
        <dbReference type="Pfam" id="PF13796"/>
    </source>
</evidence>
<keyword evidence="2" id="KW-0472">Membrane</keyword>
<dbReference type="Pfam" id="PF13796">
    <property type="entry name" value="Sensor"/>
    <property type="match status" value="1"/>
</dbReference>
<evidence type="ECO:0000313" key="4">
    <source>
        <dbReference type="EMBL" id="GAA2138929.1"/>
    </source>
</evidence>
<dbReference type="EMBL" id="BAAANT010000009">
    <property type="protein sequence ID" value="GAA2138929.1"/>
    <property type="molecule type" value="Genomic_DNA"/>
</dbReference>
<protein>
    <recommendedName>
        <fullName evidence="3">Putative sensor domain-containing protein</fullName>
    </recommendedName>
</protein>
<feature type="transmembrane region" description="Helical" evidence="2">
    <location>
        <begin position="61"/>
        <end position="94"/>
    </location>
</feature>
<organism evidence="4 5">
    <name type="scientific">Kitasatospora kazusensis</name>
    <dbReference type="NCBI Taxonomy" id="407974"/>
    <lineage>
        <taxon>Bacteria</taxon>
        <taxon>Bacillati</taxon>
        <taxon>Actinomycetota</taxon>
        <taxon>Actinomycetes</taxon>
        <taxon>Kitasatosporales</taxon>
        <taxon>Streptomycetaceae</taxon>
        <taxon>Kitasatospora</taxon>
    </lineage>
</organism>
<feature type="domain" description="Putative sensor" evidence="3">
    <location>
        <begin position="54"/>
        <end position="246"/>
    </location>
</feature>
<keyword evidence="2" id="KW-1133">Transmembrane helix</keyword>
<evidence type="ECO:0000256" key="1">
    <source>
        <dbReference type="SAM" id="MobiDB-lite"/>
    </source>
</evidence>
<evidence type="ECO:0000256" key="2">
    <source>
        <dbReference type="SAM" id="Phobius"/>
    </source>
</evidence>
<sequence>MTSLTGTTTHRHQPDQLDQPGHPGHPGHPASFESDAPAFWRAPFAAAGFREVGFVLSGLPVAVAGFAFAVTCFAAGAGLLVTALGLPVLALLLAGGRGFGALERSRARTLLATEVTAPAPVRPSRPGFWGGVTARLADGAGWRAVLYQVLMFPWAVMSFVVSVTFLVTGWVIALYPLYHWVFARYTPWPGMQLFDYSEHGVHHRYFVTSPFQIAAVSAIGLVLVFLTPQLVRGLTNVNRLAIRGLLGAR</sequence>
<feature type="transmembrane region" description="Helical" evidence="2">
    <location>
        <begin position="152"/>
        <end position="178"/>
    </location>
</feature>
<feature type="transmembrane region" description="Helical" evidence="2">
    <location>
        <begin position="211"/>
        <end position="231"/>
    </location>
</feature>
<gene>
    <name evidence="4" type="ORF">GCM10009760_20580</name>
</gene>
<evidence type="ECO:0000313" key="5">
    <source>
        <dbReference type="Proteomes" id="UP001422759"/>
    </source>
</evidence>
<keyword evidence="5" id="KW-1185">Reference proteome</keyword>
<accession>A0ABN2Z9N3</accession>
<dbReference type="InterPro" id="IPR025828">
    <property type="entry name" value="Put_sensor_dom"/>
</dbReference>
<dbReference type="Proteomes" id="UP001422759">
    <property type="component" value="Unassembled WGS sequence"/>
</dbReference>
<proteinExistence type="predicted"/>